<name>A0ABY7PW65_9ACTN</name>
<organism evidence="1 2">
    <name type="scientific">Kitasatospora cathayae</name>
    <dbReference type="NCBI Taxonomy" id="3004092"/>
    <lineage>
        <taxon>Bacteria</taxon>
        <taxon>Bacillati</taxon>
        <taxon>Actinomycetota</taxon>
        <taxon>Actinomycetes</taxon>
        <taxon>Kitasatosporales</taxon>
        <taxon>Streptomycetaceae</taxon>
        <taxon>Kitasatospora</taxon>
    </lineage>
</organism>
<dbReference type="EMBL" id="CP115450">
    <property type="protein sequence ID" value="WBP84664.1"/>
    <property type="molecule type" value="Genomic_DNA"/>
</dbReference>
<proteinExistence type="predicted"/>
<accession>A0ABY7PW65</accession>
<reference evidence="2" key="1">
    <citation type="submission" date="2022-12" db="EMBL/GenBank/DDBJ databases">
        <authorList>
            <person name="Mo P."/>
        </authorList>
    </citation>
    <scope>NUCLEOTIDE SEQUENCE [LARGE SCALE GENOMIC DNA]</scope>
    <source>
        <strain evidence="2">HUAS 3-15</strain>
    </source>
</reference>
<evidence type="ECO:0000313" key="1">
    <source>
        <dbReference type="EMBL" id="WBP84664.1"/>
    </source>
</evidence>
<gene>
    <name evidence="1" type="ORF">O1G21_01560</name>
</gene>
<keyword evidence="2" id="KW-1185">Reference proteome</keyword>
<evidence type="ECO:0000313" key="2">
    <source>
        <dbReference type="Proteomes" id="UP001212821"/>
    </source>
</evidence>
<dbReference type="Proteomes" id="UP001212821">
    <property type="component" value="Chromosome"/>
</dbReference>
<protein>
    <submittedName>
        <fullName evidence="1">Uncharacterized protein</fullName>
    </submittedName>
</protein>
<sequence>MVASDGNTEDRHKTWRLEGAAGLEATWQVLGLSRSGMAPRPGAPGASAAQHAMAVNETIAAFVLGGSAPGAAGGVGTVRS</sequence>